<comment type="caution">
    <text evidence="3">The sequence shown here is derived from an EMBL/GenBank/DDBJ whole genome shotgun (WGS) entry which is preliminary data.</text>
</comment>
<reference evidence="3 4" key="1">
    <citation type="journal article" date="2023" name="Elife">
        <title>Identification of key yeast species and microbe-microbe interactions impacting larval growth of Drosophila in the wild.</title>
        <authorList>
            <person name="Mure A."/>
            <person name="Sugiura Y."/>
            <person name="Maeda R."/>
            <person name="Honda K."/>
            <person name="Sakurai N."/>
            <person name="Takahashi Y."/>
            <person name="Watada M."/>
            <person name="Katoh T."/>
            <person name="Gotoh A."/>
            <person name="Gotoh Y."/>
            <person name="Taniguchi I."/>
            <person name="Nakamura K."/>
            <person name="Hayashi T."/>
            <person name="Katayama T."/>
            <person name="Uemura T."/>
            <person name="Hattori Y."/>
        </authorList>
    </citation>
    <scope>NUCLEOTIDE SEQUENCE [LARGE SCALE GENOMIC DNA]</scope>
    <source>
        <strain evidence="3 4">SC-9</strain>
    </source>
</reference>
<accession>A0AAV5QIF2</accession>
<keyword evidence="4" id="KW-1185">Reference proteome</keyword>
<sequence>MYRLPTRRSLVGISALRQHYLTPTCVRNQRYFGHSSSVLSKTSDKDDNFVSPNVLVKENQGMEGEDKQVSMDKASKGPLLSDNKYEYGVKLPAWQEKIGEVVTSVFRLDVDRIRAGPIAGSLYYGYCKEQGLIQKDPTTGELTKTASYWYETLGLEPTFATWFQITLLHTWILFVRMRAMPFKYGKNYQQKLVDRFFSDMEIRLTNEMNITSGRIRDQYLKEFHTQLRGAVLGYDEGFSTDDLTLAYAVWRNLFNAKTEVDYVALESVVRYIRMQLYVLSKMSDREFGFGKFAFVSPDEVVYRLTEQEEKLLKERVYQEFESDPSKMTISNRSKLSLDN</sequence>
<evidence type="ECO:0000313" key="4">
    <source>
        <dbReference type="Proteomes" id="UP001360560"/>
    </source>
</evidence>
<dbReference type="EMBL" id="BTFZ01000003">
    <property type="protein sequence ID" value="GMM34720.1"/>
    <property type="molecule type" value="Genomic_DNA"/>
</dbReference>
<dbReference type="InterPro" id="IPR021150">
    <property type="entry name" value="Ubiq_cyt_c_chap"/>
</dbReference>
<evidence type="ECO:0000256" key="1">
    <source>
        <dbReference type="ARBA" id="ARBA00006407"/>
    </source>
</evidence>
<dbReference type="GO" id="GO:0034551">
    <property type="term" value="P:mitochondrial respiratory chain complex III assembly"/>
    <property type="evidence" value="ECO:0007669"/>
    <property type="project" value="TreeGrafter"/>
</dbReference>
<dbReference type="RefSeq" id="XP_064851720.1">
    <property type="nucleotide sequence ID" value="XM_064995648.1"/>
</dbReference>
<dbReference type="Pfam" id="PF03981">
    <property type="entry name" value="Ubiq_cyt_C_chap"/>
    <property type="match status" value="1"/>
</dbReference>
<evidence type="ECO:0000259" key="2">
    <source>
        <dbReference type="Pfam" id="PF03981"/>
    </source>
</evidence>
<dbReference type="InterPro" id="IPR007129">
    <property type="entry name" value="Ubiqinol_cyt_c_chaperone_CPB3"/>
</dbReference>
<name>A0AAV5QIF2_9ASCO</name>
<dbReference type="AlphaFoldDB" id="A0AAV5QIF2"/>
<dbReference type="PANTHER" id="PTHR12184:SF1">
    <property type="entry name" value="UBIQUINOL-CYTOCHROME-C REDUCTASE COMPLEX ASSEMBLY FACTOR 1"/>
    <property type="match status" value="1"/>
</dbReference>
<evidence type="ECO:0000313" key="3">
    <source>
        <dbReference type="EMBL" id="GMM34720.1"/>
    </source>
</evidence>
<dbReference type="PANTHER" id="PTHR12184">
    <property type="entry name" value="UBIQUINOL-CYTOCHROME C REDUCTASE COMPLEX ASSEMBLY FACTOR 1 FAMILY MEMBER"/>
    <property type="match status" value="1"/>
</dbReference>
<organism evidence="3 4">
    <name type="scientific">Saccharomycopsis crataegensis</name>
    <dbReference type="NCBI Taxonomy" id="43959"/>
    <lineage>
        <taxon>Eukaryota</taxon>
        <taxon>Fungi</taxon>
        <taxon>Dikarya</taxon>
        <taxon>Ascomycota</taxon>
        <taxon>Saccharomycotina</taxon>
        <taxon>Saccharomycetes</taxon>
        <taxon>Saccharomycopsidaceae</taxon>
        <taxon>Saccharomycopsis</taxon>
    </lineage>
</organism>
<dbReference type="GeneID" id="90072699"/>
<feature type="domain" description="Ubiquinol-cytochrome c chaperone" evidence="2">
    <location>
        <begin position="151"/>
        <end position="294"/>
    </location>
</feature>
<dbReference type="GO" id="GO:0005739">
    <property type="term" value="C:mitochondrion"/>
    <property type="evidence" value="ECO:0007669"/>
    <property type="project" value="TreeGrafter"/>
</dbReference>
<dbReference type="Proteomes" id="UP001360560">
    <property type="component" value="Unassembled WGS sequence"/>
</dbReference>
<comment type="similarity">
    <text evidence="1">Belongs to the CBP3 family.</text>
</comment>
<gene>
    <name evidence="3" type="ORF">DASC09_020450</name>
</gene>
<protein>
    <submittedName>
        <fullName evidence="3">Cbp3 protein</fullName>
    </submittedName>
</protein>
<proteinExistence type="inferred from homology"/>